<reference evidence="2 3" key="1">
    <citation type="journal article" date="2017" name="Elife">
        <title>Extensive horizontal gene transfer in cheese-associated bacteria.</title>
        <authorList>
            <person name="Bonham K.S."/>
            <person name="Wolfe B.E."/>
            <person name="Dutton R.J."/>
        </authorList>
    </citation>
    <scope>NUCLEOTIDE SEQUENCE [LARGE SCALE GENOMIC DNA]</scope>
    <source>
        <strain evidence="2 3">JB182</strain>
    </source>
</reference>
<protein>
    <submittedName>
        <fullName evidence="2">Uncharacterized protein</fullName>
    </submittedName>
</protein>
<dbReference type="Proteomes" id="UP000235739">
    <property type="component" value="Unassembled WGS sequence"/>
</dbReference>
<evidence type="ECO:0000313" key="2">
    <source>
        <dbReference type="EMBL" id="PMQ19646.1"/>
    </source>
</evidence>
<name>A0A2N7S0I1_9MICC</name>
<evidence type="ECO:0000256" key="1">
    <source>
        <dbReference type="SAM" id="MobiDB-lite"/>
    </source>
</evidence>
<organism evidence="2 3">
    <name type="scientific">Glutamicibacter arilaitensis</name>
    <dbReference type="NCBI Taxonomy" id="256701"/>
    <lineage>
        <taxon>Bacteria</taxon>
        <taxon>Bacillati</taxon>
        <taxon>Actinomycetota</taxon>
        <taxon>Actinomycetes</taxon>
        <taxon>Micrococcales</taxon>
        <taxon>Micrococcaceae</taxon>
        <taxon>Glutamicibacter</taxon>
    </lineage>
</organism>
<gene>
    <name evidence="2" type="ORF">CIK84_13390</name>
</gene>
<proteinExistence type="predicted"/>
<sequence>MNHSNLRSNATRRITELLNSHAARRHLSTYGWTEGMPVVIAELHELVEDVMGFISTQGRAVLLVLCGGEPDNLQIWHVTVPSPIFPEVPALPAESTMGDLCRRNSESRLATFRVGYWAHSAAIHEIPFSIRTQSAPGAEPSEHLDLSDSQSDKHQD</sequence>
<evidence type="ECO:0000313" key="3">
    <source>
        <dbReference type="Proteomes" id="UP000235739"/>
    </source>
</evidence>
<feature type="compositionally biased region" description="Basic and acidic residues" evidence="1">
    <location>
        <begin position="140"/>
        <end position="156"/>
    </location>
</feature>
<comment type="caution">
    <text evidence="2">The sequence shown here is derived from an EMBL/GenBank/DDBJ whole genome shotgun (WGS) entry which is preliminary data.</text>
</comment>
<dbReference type="RefSeq" id="WP_102598744.1">
    <property type="nucleotide sequence ID" value="NZ_JABUYH010000024.1"/>
</dbReference>
<dbReference type="AlphaFoldDB" id="A0A2N7S0I1"/>
<feature type="region of interest" description="Disordered" evidence="1">
    <location>
        <begin position="134"/>
        <end position="156"/>
    </location>
</feature>
<accession>A0A2N7S0I1</accession>
<dbReference type="EMBL" id="PNQX01000002">
    <property type="protein sequence ID" value="PMQ19646.1"/>
    <property type="molecule type" value="Genomic_DNA"/>
</dbReference>